<accession>A0A830HMR4</accession>
<organism evidence="4 5">
    <name type="scientific">Pycnococcus provasolii</name>
    <dbReference type="NCBI Taxonomy" id="41880"/>
    <lineage>
        <taxon>Eukaryota</taxon>
        <taxon>Viridiplantae</taxon>
        <taxon>Chlorophyta</taxon>
        <taxon>Pseudoscourfieldiophyceae</taxon>
        <taxon>Pseudoscourfieldiales</taxon>
        <taxon>Pycnococcaceae</taxon>
        <taxon>Pycnococcus</taxon>
    </lineage>
</organism>
<dbReference type="Proteomes" id="UP000660262">
    <property type="component" value="Unassembled WGS sequence"/>
</dbReference>
<comment type="caution">
    <text evidence="4">The sequence shown here is derived from an EMBL/GenBank/DDBJ whole genome shotgun (WGS) entry which is preliminary data.</text>
</comment>
<dbReference type="GO" id="GO:0000266">
    <property type="term" value="P:mitochondrial fission"/>
    <property type="evidence" value="ECO:0007669"/>
    <property type="project" value="TreeGrafter"/>
</dbReference>
<dbReference type="GO" id="GO:0005739">
    <property type="term" value="C:mitochondrion"/>
    <property type="evidence" value="ECO:0007669"/>
    <property type="project" value="TreeGrafter"/>
</dbReference>
<protein>
    <recommendedName>
        <fullName evidence="2">Mitochondrial fission process protein 1</fullName>
    </recommendedName>
    <alternativeName>
        <fullName evidence="3">Mitochondrial 18 kDa protein</fullName>
    </alternativeName>
</protein>
<reference evidence="4" key="1">
    <citation type="submission" date="2020-10" db="EMBL/GenBank/DDBJ databases">
        <title>Unveiling of a novel bifunctional photoreceptor, Dualchrome1, isolated from a cosmopolitan green alga.</title>
        <authorList>
            <person name="Suzuki S."/>
            <person name="Kawachi M."/>
        </authorList>
    </citation>
    <scope>NUCLEOTIDE SEQUENCE</scope>
    <source>
        <strain evidence="4">NIES 2893</strain>
    </source>
</reference>
<dbReference type="Pfam" id="PF10558">
    <property type="entry name" value="MTP18"/>
    <property type="match status" value="1"/>
</dbReference>
<gene>
    <name evidence="4" type="ORF">PPROV_000664700</name>
</gene>
<name>A0A830HMR4_9CHLO</name>
<evidence type="ECO:0000313" key="4">
    <source>
        <dbReference type="EMBL" id="GHP07905.1"/>
    </source>
</evidence>
<dbReference type="EMBL" id="BNJQ01000018">
    <property type="protein sequence ID" value="GHP07905.1"/>
    <property type="molecule type" value="Genomic_DNA"/>
</dbReference>
<dbReference type="PANTHER" id="PTHR11001:SF2">
    <property type="entry name" value="MITOCHONDRIAL FISSION PROCESS PROTEIN 1"/>
    <property type="match status" value="1"/>
</dbReference>
<evidence type="ECO:0000256" key="1">
    <source>
        <dbReference type="ARBA" id="ARBA00009224"/>
    </source>
</evidence>
<evidence type="ECO:0000313" key="5">
    <source>
        <dbReference type="Proteomes" id="UP000660262"/>
    </source>
</evidence>
<sequence length="164" mass="17989">MNDGVVDPFRDTPIRYLGYTNEIGEAFRHFLGHRLVLATYAVASAYASADAAYKGFEEYTHTRNEAEGGSPHLRRVSFVVLDTMLWQGLASVLIPGLAVNRVVWATSSLMTYVGPRLSNAYRAVGPTGAGLASIPFMIRPIDDAVTKGMDAYVRPTFSVWSQIN</sequence>
<evidence type="ECO:0000256" key="2">
    <source>
        <dbReference type="ARBA" id="ARBA00017835"/>
    </source>
</evidence>
<evidence type="ECO:0000256" key="3">
    <source>
        <dbReference type="ARBA" id="ARBA00029631"/>
    </source>
</evidence>
<dbReference type="OrthoDB" id="424969at2759"/>
<dbReference type="PANTHER" id="PTHR11001">
    <property type="entry name" value="MITOCHONDRIAL FISSION PROCESS PROTEIN 1"/>
    <property type="match status" value="1"/>
</dbReference>
<dbReference type="AlphaFoldDB" id="A0A830HMR4"/>
<dbReference type="InterPro" id="IPR019560">
    <property type="entry name" value="Mitochondrial_18_kDa_protein"/>
</dbReference>
<keyword evidence="5" id="KW-1185">Reference proteome</keyword>
<proteinExistence type="inferred from homology"/>
<comment type="similarity">
    <text evidence="1">Belongs to the MTFP1 family.</text>
</comment>